<feature type="binding site" evidence="11">
    <location>
        <position position="227"/>
    </location>
    <ligand>
        <name>NADP(+)</name>
        <dbReference type="ChEBI" id="CHEBI:58349"/>
    </ligand>
</feature>
<comment type="catalytic activity">
    <reaction evidence="9">
        <text>(2R)-2,3-dihydroxy-3-methylbutanoate + NAD(+) = (2S)-2-acetolactate + NADH + H(+)</text>
        <dbReference type="Rhea" id="RHEA:30627"/>
        <dbReference type="ChEBI" id="CHEBI:15378"/>
        <dbReference type="ChEBI" id="CHEBI:49072"/>
        <dbReference type="ChEBI" id="CHEBI:57540"/>
        <dbReference type="ChEBI" id="CHEBI:57945"/>
        <dbReference type="ChEBI" id="CHEBI:58476"/>
        <dbReference type="EC" id="1.1.1.383"/>
    </reaction>
</comment>
<proteinExistence type="inferred from homology"/>
<evidence type="ECO:0000256" key="8">
    <source>
        <dbReference type="ARBA" id="ARBA00023304"/>
    </source>
</evidence>
<evidence type="ECO:0000256" key="10">
    <source>
        <dbReference type="ARBA" id="ARBA00052344"/>
    </source>
</evidence>
<feature type="binding site" evidence="11 12">
    <location>
        <position position="320"/>
    </location>
    <ligand>
        <name>Mg(2+)</name>
        <dbReference type="ChEBI" id="CHEBI:18420"/>
        <label>2</label>
    </ligand>
</feature>
<evidence type="ECO:0000256" key="4">
    <source>
        <dbReference type="ARBA" id="ARBA00022605"/>
    </source>
</evidence>
<feature type="binding site" evidence="11">
    <location>
        <position position="144"/>
    </location>
    <ligand>
        <name>NADP(+)</name>
        <dbReference type="ChEBI" id="CHEBI:58349"/>
    </ligand>
</feature>
<feature type="compositionally biased region" description="Polar residues" evidence="13">
    <location>
        <begin position="1"/>
        <end position="19"/>
    </location>
</feature>
<dbReference type="EMBL" id="AOIQ01000017">
    <property type="protein sequence ID" value="ELZ09435.1"/>
    <property type="molecule type" value="Genomic_DNA"/>
</dbReference>
<feature type="binding site" evidence="11">
    <location>
        <position position="141"/>
    </location>
    <ligand>
        <name>NADP(+)</name>
        <dbReference type="ChEBI" id="CHEBI:58349"/>
    </ligand>
</feature>
<comment type="catalytic activity">
    <reaction evidence="11">
        <text>(2R)-2,3-dihydroxy-3-methylbutanoate + NADP(+) = (2S)-2-acetolactate + NADPH + H(+)</text>
        <dbReference type="Rhea" id="RHEA:22068"/>
        <dbReference type="ChEBI" id="CHEBI:15378"/>
        <dbReference type="ChEBI" id="CHEBI:49072"/>
        <dbReference type="ChEBI" id="CHEBI:57783"/>
        <dbReference type="ChEBI" id="CHEBI:58349"/>
        <dbReference type="ChEBI" id="CHEBI:58476"/>
        <dbReference type="EC" id="1.1.1.86"/>
    </reaction>
</comment>
<dbReference type="PROSITE" id="PS51851">
    <property type="entry name" value="KARI_C"/>
    <property type="match status" value="1"/>
</dbReference>
<dbReference type="InterPro" id="IPR013023">
    <property type="entry name" value="KARI"/>
</dbReference>
<dbReference type="OrthoDB" id="6064at2157"/>
<evidence type="ECO:0000256" key="5">
    <source>
        <dbReference type="ARBA" id="ARBA00022723"/>
    </source>
</evidence>
<dbReference type="STRING" id="1227490.C479_11475"/>
<name>M0BF15_9EURY</name>
<evidence type="ECO:0000256" key="7">
    <source>
        <dbReference type="ARBA" id="ARBA00023002"/>
    </source>
</evidence>
<evidence type="ECO:0000256" key="9">
    <source>
        <dbReference type="ARBA" id="ARBA00050504"/>
    </source>
</evidence>
<dbReference type="Pfam" id="PF07991">
    <property type="entry name" value="KARI_N"/>
    <property type="match status" value="1"/>
</dbReference>
<comment type="pathway">
    <text evidence="2 11">Amino-acid biosynthesis; L-isoleucine biosynthesis; L-isoleucine from 2-oxobutanoate: step 2/4.</text>
</comment>
<dbReference type="GO" id="GO:0004455">
    <property type="term" value="F:ketol-acid reductoisomerase activity"/>
    <property type="evidence" value="ECO:0007669"/>
    <property type="project" value="UniProtKB-UniRule"/>
</dbReference>
<feature type="binding site" evidence="11 12">
    <location>
        <position position="345"/>
    </location>
    <ligand>
        <name>substrate</name>
    </ligand>
</feature>
<dbReference type="Gene3D" id="3.40.50.720">
    <property type="entry name" value="NAD(P)-binding Rossmann-like Domain"/>
    <property type="match status" value="1"/>
</dbReference>
<dbReference type="SUPFAM" id="SSF48179">
    <property type="entry name" value="6-phosphogluconate dehydrogenase C-terminal domain-like"/>
    <property type="match status" value="1"/>
</dbReference>
<keyword evidence="6 11" id="KW-0460">Magnesium</keyword>
<comment type="caution">
    <text evidence="16">The sequence shown here is derived from an EMBL/GenBank/DDBJ whole genome shotgun (WGS) entry which is preliminary data.</text>
</comment>
<feature type="region of interest" description="Disordered" evidence="13">
    <location>
        <begin position="1"/>
        <end position="93"/>
    </location>
</feature>
<keyword evidence="11" id="KW-0521">NADP</keyword>
<dbReference type="NCBIfam" id="TIGR00465">
    <property type="entry name" value="ilvC"/>
    <property type="match status" value="1"/>
</dbReference>
<comment type="similarity">
    <text evidence="3 11 12">Belongs to the ketol-acid reductoisomerase family.</text>
</comment>
<comment type="catalytic activity">
    <reaction evidence="10">
        <text>(2R)-2,3-dihydroxy-3-methylbutanoate + NADP(+) = (2S)-2-acetolactate + NADPH + H(+)</text>
        <dbReference type="Rhea" id="RHEA:22068"/>
        <dbReference type="ChEBI" id="CHEBI:15378"/>
        <dbReference type="ChEBI" id="CHEBI:49072"/>
        <dbReference type="ChEBI" id="CHEBI:57783"/>
        <dbReference type="ChEBI" id="CHEBI:58349"/>
        <dbReference type="ChEBI" id="CHEBI:58476"/>
        <dbReference type="EC" id="1.1.1.383"/>
    </reaction>
</comment>
<dbReference type="PROSITE" id="PS51850">
    <property type="entry name" value="KARI_N"/>
    <property type="match status" value="1"/>
</dbReference>
<feature type="binding site" evidence="11">
    <location>
        <position position="146"/>
    </location>
    <ligand>
        <name>NADP(+)</name>
        <dbReference type="ChEBI" id="CHEBI:58349"/>
    </ligand>
</feature>
<evidence type="ECO:0000256" key="3">
    <source>
        <dbReference type="ARBA" id="ARBA00010318"/>
    </source>
</evidence>
<dbReference type="RefSeq" id="WP_007702483.1">
    <property type="nucleotide sequence ID" value="NZ_AOIQ01000017.1"/>
</dbReference>
<keyword evidence="5 11" id="KW-0479">Metal-binding</keyword>
<evidence type="ECO:0000256" key="11">
    <source>
        <dbReference type="HAMAP-Rule" id="MF_00435"/>
    </source>
</evidence>
<dbReference type="PANTHER" id="PTHR21371">
    <property type="entry name" value="KETOL-ACID REDUCTOISOMERASE, MITOCHONDRIAL"/>
    <property type="match status" value="1"/>
</dbReference>
<evidence type="ECO:0000259" key="14">
    <source>
        <dbReference type="PROSITE" id="PS51850"/>
    </source>
</evidence>
<feature type="binding site" evidence="11 12">
    <location>
        <position position="324"/>
    </location>
    <ligand>
        <name>Mg(2+)</name>
        <dbReference type="ChEBI" id="CHEBI:18420"/>
        <label>2</label>
    </ligand>
</feature>
<dbReference type="GO" id="GO:0016853">
    <property type="term" value="F:isomerase activity"/>
    <property type="evidence" value="ECO:0007669"/>
    <property type="project" value="UniProtKB-KW"/>
</dbReference>
<dbReference type="InterPro" id="IPR000506">
    <property type="entry name" value="KARI_C"/>
</dbReference>
<evidence type="ECO:0000259" key="15">
    <source>
        <dbReference type="PROSITE" id="PS51851"/>
    </source>
</evidence>
<dbReference type="NCBIfam" id="NF004017">
    <property type="entry name" value="PRK05479.1"/>
    <property type="match status" value="1"/>
</dbReference>
<comment type="catalytic activity">
    <reaction evidence="11">
        <text>(2R,3R)-2,3-dihydroxy-3-methylpentanoate + NADP(+) = (S)-2-ethyl-2-hydroxy-3-oxobutanoate + NADPH + H(+)</text>
        <dbReference type="Rhea" id="RHEA:13493"/>
        <dbReference type="ChEBI" id="CHEBI:15378"/>
        <dbReference type="ChEBI" id="CHEBI:49256"/>
        <dbReference type="ChEBI" id="CHEBI:49258"/>
        <dbReference type="ChEBI" id="CHEBI:57783"/>
        <dbReference type="ChEBI" id="CHEBI:58349"/>
        <dbReference type="EC" id="1.1.1.86"/>
    </reaction>
</comment>
<comment type="cofactor">
    <cofactor evidence="11">
        <name>Mg(2+)</name>
        <dbReference type="ChEBI" id="CHEBI:18420"/>
    </cofactor>
    <text evidence="11">Binds 2 magnesium ions per subunit.</text>
</comment>
<evidence type="ECO:0000256" key="6">
    <source>
        <dbReference type="ARBA" id="ARBA00022842"/>
    </source>
</evidence>
<feature type="domain" description="KARI N-terminal Rossmann" evidence="14">
    <location>
        <begin position="95"/>
        <end position="275"/>
    </location>
</feature>
<gene>
    <name evidence="11" type="primary">ilvC</name>
    <name evidence="16" type="ORF">C479_11475</name>
</gene>
<reference evidence="16 17" key="1">
    <citation type="journal article" date="2014" name="PLoS Genet.">
        <title>Phylogenetically driven sequencing of extremely halophilic archaea reveals strategies for static and dynamic osmo-response.</title>
        <authorList>
            <person name="Becker E.A."/>
            <person name="Seitzer P.M."/>
            <person name="Tritt A."/>
            <person name="Larsen D."/>
            <person name="Krusor M."/>
            <person name="Yao A.I."/>
            <person name="Wu D."/>
            <person name="Madern D."/>
            <person name="Eisen J.A."/>
            <person name="Darling A.E."/>
            <person name="Facciotti M.T."/>
        </authorList>
    </citation>
    <scope>NUCLEOTIDE SEQUENCE [LARGE SCALE GENOMIC DNA]</scope>
    <source>
        <strain evidence="16 17">JCM 14624</strain>
    </source>
</reference>
<dbReference type="FunFam" id="3.40.50.720:FF:000023">
    <property type="entry name" value="Ketol-acid reductoisomerase (NADP(+))"/>
    <property type="match status" value="1"/>
</dbReference>
<comment type="pathway">
    <text evidence="1 11">Amino-acid biosynthesis; L-valine biosynthesis; L-valine from pyruvate: step 2/4.</text>
</comment>
<keyword evidence="16" id="KW-0413">Isomerase</keyword>
<feature type="active site" evidence="11">
    <location>
        <position position="201"/>
    </location>
</feature>
<feature type="compositionally biased region" description="Basic and acidic residues" evidence="13">
    <location>
        <begin position="20"/>
        <end position="37"/>
    </location>
</feature>
<dbReference type="EC" id="1.1.1.86" evidence="11"/>
<sequence>MTSTHPQHDTTATHATDSGRTNHERTVERMAERRAERTTVTVTGRTAGETGPDDGAASDKSASAPADPDASTERTKRCLTDGGTDVADESPSFDATVYYERDADRHALDDETVAVLGYGSQGHAHAQNLAESGVDVVVGLRADSSSWTAAEEDGLRVATPDEAAAQASVVSVLLPDTVQPAVYEESIEPTLESGDTLQFAHGFNVHYNQIQPPEGVDVTMIAPKSPGHLVRRNYENGQGTPGLLAVYQDATGEAREQALAYADALGCTRAGVVETTFREETETDLFGEQAVLCGGVTELVKAGFETLVDAGYAPEMAYFECLNELKLIVDLLYEGGHMEMWNSVSDTAEYGGLTRGESVVDREGMDEILQNVQNGEFAREWISENQAKRPAYTQYRRSEETHEIERVGAELRTLFAWDEDAEDAR</sequence>
<dbReference type="Gene3D" id="6.10.240.10">
    <property type="match status" value="1"/>
</dbReference>
<feature type="binding site" evidence="11 12">
    <location>
        <position position="288"/>
    </location>
    <ligand>
        <name>Mg(2+)</name>
        <dbReference type="ChEBI" id="CHEBI:18420"/>
        <label>1</label>
    </ligand>
</feature>
<dbReference type="GO" id="GO:0000287">
    <property type="term" value="F:magnesium ion binding"/>
    <property type="evidence" value="ECO:0007669"/>
    <property type="project" value="UniProtKB-UniRule"/>
</dbReference>
<dbReference type="AlphaFoldDB" id="M0BF15"/>
<feature type="binding site" evidence="11 12">
    <location>
        <position position="284"/>
    </location>
    <ligand>
        <name>Mg(2+)</name>
        <dbReference type="ChEBI" id="CHEBI:18420"/>
        <label>2</label>
    </ligand>
</feature>
<keyword evidence="8 11" id="KW-0100">Branched-chain amino acid biosynthesis</keyword>
<dbReference type="NCBIfam" id="NF009940">
    <property type="entry name" value="PRK13403.1"/>
    <property type="match status" value="1"/>
</dbReference>
<dbReference type="HAMAP" id="MF_00435">
    <property type="entry name" value="IlvC"/>
    <property type="match status" value="1"/>
</dbReference>
<dbReference type="InterPro" id="IPR013116">
    <property type="entry name" value="KARI_N"/>
</dbReference>
<dbReference type="GO" id="GO:0009097">
    <property type="term" value="P:isoleucine biosynthetic process"/>
    <property type="evidence" value="ECO:0007669"/>
    <property type="project" value="UniProtKB-UniRule"/>
</dbReference>
<dbReference type="GO" id="GO:0009099">
    <property type="term" value="P:L-valine biosynthetic process"/>
    <property type="evidence" value="ECO:0007669"/>
    <property type="project" value="UniProtKB-UniRule"/>
</dbReference>
<evidence type="ECO:0000313" key="17">
    <source>
        <dbReference type="Proteomes" id="UP000011560"/>
    </source>
</evidence>
<dbReference type="PATRIC" id="fig|1227490.4.peg.2340"/>
<dbReference type="SUPFAM" id="SSF51735">
    <property type="entry name" value="NAD(P)-binding Rossmann-fold domains"/>
    <property type="match status" value="1"/>
</dbReference>
<comment type="caution">
    <text evidence="11">Lacks conserved residue(s) required for the propagation of feature annotation.</text>
</comment>
<dbReference type="Pfam" id="PF01450">
    <property type="entry name" value="KARI_C"/>
    <property type="match status" value="1"/>
</dbReference>
<keyword evidence="4 11" id="KW-0028">Amino-acid biosynthesis</keyword>
<evidence type="ECO:0000256" key="13">
    <source>
        <dbReference type="SAM" id="MobiDB-lite"/>
    </source>
</evidence>
<feature type="domain" description="KARI C-terminal knotted" evidence="15">
    <location>
        <begin position="276"/>
        <end position="418"/>
    </location>
</feature>
<organism evidence="16 17">
    <name type="scientific">Halovivax asiaticus JCM 14624</name>
    <dbReference type="NCBI Taxonomy" id="1227490"/>
    <lineage>
        <taxon>Archaea</taxon>
        <taxon>Methanobacteriati</taxon>
        <taxon>Methanobacteriota</taxon>
        <taxon>Stenosarchaea group</taxon>
        <taxon>Halobacteria</taxon>
        <taxon>Halobacteriales</taxon>
        <taxon>Natrialbaceae</taxon>
        <taxon>Halovivax</taxon>
    </lineage>
</organism>
<dbReference type="UniPathway" id="UPA00049">
    <property type="reaction ID" value="UER00060"/>
</dbReference>
<evidence type="ECO:0000256" key="2">
    <source>
        <dbReference type="ARBA" id="ARBA00004885"/>
    </source>
</evidence>
<evidence type="ECO:0000313" key="16">
    <source>
        <dbReference type="EMBL" id="ELZ09435.1"/>
    </source>
</evidence>
<dbReference type="PANTHER" id="PTHR21371:SF1">
    <property type="entry name" value="KETOL-ACID REDUCTOISOMERASE, MITOCHONDRIAL"/>
    <property type="match status" value="1"/>
</dbReference>
<evidence type="ECO:0000256" key="12">
    <source>
        <dbReference type="PROSITE-ProRule" id="PRU01198"/>
    </source>
</evidence>
<dbReference type="InterPro" id="IPR036291">
    <property type="entry name" value="NAD(P)-bd_dom_sf"/>
</dbReference>
<feature type="compositionally biased region" description="Low complexity" evidence="13">
    <location>
        <begin position="38"/>
        <end position="69"/>
    </location>
</feature>
<keyword evidence="17" id="KW-1185">Reference proteome</keyword>
<keyword evidence="7 11" id="KW-0560">Oxidoreductase</keyword>
<dbReference type="UniPathway" id="UPA00047">
    <property type="reaction ID" value="UER00056"/>
</dbReference>
<comment type="function">
    <text evidence="11">Involved in the biosynthesis of branched-chain amino acids (BCAA). Catalyzes an alkyl-migration followed by a ketol-acid reduction of (S)-2-acetolactate (S2AL) to yield (R)-2,3-dihydroxy-isovalerate. In the isomerase reaction, S2AL is rearranged via a Mg-dependent methyl migration to produce 3-hydroxy-3-methyl-2-ketobutyrate (HMKB). In the reductase reaction, this 2-ketoacid undergoes a metal-dependent reduction by NADPH to yield (R)-2,3-dihydroxy-isovalerate.</text>
</comment>
<feature type="binding site" evidence="11">
    <location>
        <begin position="118"/>
        <end position="121"/>
    </location>
    <ligand>
        <name>NADP(+)</name>
        <dbReference type="ChEBI" id="CHEBI:58349"/>
    </ligand>
</feature>
<accession>M0BF15</accession>
<feature type="binding site" evidence="11 12">
    <location>
        <position position="284"/>
    </location>
    <ligand>
        <name>Mg(2+)</name>
        <dbReference type="ChEBI" id="CHEBI:18420"/>
        <label>1</label>
    </ligand>
</feature>
<evidence type="ECO:0000256" key="1">
    <source>
        <dbReference type="ARBA" id="ARBA00004864"/>
    </source>
</evidence>
<protein>
    <recommendedName>
        <fullName evidence="11">Ketol-acid reductoisomerase (NADP(+))</fullName>
        <shortName evidence="11">KARI</shortName>
        <ecNumber evidence="11">1.1.1.86</ecNumber>
    </recommendedName>
    <alternativeName>
        <fullName evidence="11">Acetohydroxy-acid isomeroreductase</fullName>
        <shortName evidence="11">AHIR</shortName>
    </alternativeName>
    <alternativeName>
        <fullName evidence="11">Alpha-keto-beta-hydroxylacyl reductoisomerase</fullName>
    </alternativeName>
</protein>
<dbReference type="Proteomes" id="UP000011560">
    <property type="component" value="Unassembled WGS sequence"/>
</dbReference>
<dbReference type="InterPro" id="IPR008927">
    <property type="entry name" value="6-PGluconate_DH-like_C_sf"/>
</dbReference>